<dbReference type="GO" id="GO:0005829">
    <property type="term" value="C:cytosol"/>
    <property type="evidence" value="ECO:0007669"/>
    <property type="project" value="TreeGrafter"/>
</dbReference>
<dbReference type="GO" id="GO:0002161">
    <property type="term" value="F:aminoacyl-tRNA deacylase activity"/>
    <property type="evidence" value="ECO:0007669"/>
    <property type="project" value="InterPro"/>
</dbReference>
<dbReference type="SUPFAM" id="SSF55681">
    <property type="entry name" value="Class II aaRS and biotin synthetases"/>
    <property type="match status" value="1"/>
</dbReference>
<dbReference type="NCBIfam" id="TIGR00409">
    <property type="entry name" value="proS_fam_II"/>
    <property type="match status" value="1"/>
</dbReference>
<feature type="domain" description="Aminoacyl-transfer RNA synthetases class-II family profile" evidence="13">
    <location>
        <begin position="34"/>
        <end position="463"/>
    </location>
</feature>
<dbReference type="InterPro" id="IPR007214">
    <property type="entry name" value="YbaK/aa-tRNA-synth-assoc-dom"/>
</dbReference>
<keyword evidence="6 12" id="KW-0067">ATP-binding</keyword>
<comment type="similarity">
    <text evidence="11 12">Belongs to the class-II aminoacyl-tRNA synthetase family. ProS type 1 subfamily.</text>
</comment>
<gene>
    <name evidence="12" type="primary">proS</name>
    <name evidence="14" type="ORF">ENM99_00860</name>
</gene>
<protein>
    <recommendedName>
        <fullName evidence="12">Proline--tRNA ligase</fullName>
        <ecNumber evidence="12">6.1.1.15</ecNumber>
    </recommendedName>
    <alternativeName>
        <fullName evidence="12">Prolyl-tRNA synthetase</fullName>
        <shortName evidence="12">ProRS</shortName>
    </alternativeName>
</protein>
<dbReference type="CDD" id="cd04334">
    <property type="entry name" value="ProRS-INS"/>
    <property type="match status" value="1"/>
</dbReference>
<dbReference type="InterPro" id="IPR050062">
    <property type="entry name" value="Pro-tRNA_synthetase"/>
</dbReference>
<keyword evidence="3 12" id="KW-0963">Cytoplasm</keyword>
<dbReference type="InterPro" id="IPR002316">
    <property type="entry name" value="Pro-tRNA-ligase_IIa"/>
</dbReference>
<comment type="domain">
    <text evidence="12">Consists of three domains: the N-terminal catalytic domain, the editing domain and the C-terminal anticodon-binding domain.</text>
</comment>
<dbReference type="InterPro" id="IPR004500">
    <property type="entry name" value="Pro-tRNA-synth_IIa_bac-type"/>
</dbReference>
<evidence type="ECO:0000256" key="3">
    <source>
        <dbReference type="ARBA" id="ARBA00022490"/>
    </source>
</evidence>
<dbReference type="InterPro" id="IPR045864">
    <property type="entry name" value="aa-tRNA-synth_II/BPL/LPL"/>
</dbReference>
<evidence type="ECO:0000256" key="11">
    <source>
        <dbReference type="ARBA" id="ARBA00060755"/>
    </source>
</evidence>
<dbReference type="Gene3D" id="3.30.930.10">
    <property type="entry name" value="Bira Bifunctional Protein, Domain 2"/>
    <property type="match status" value="2"/>
</dbReference>
<evidence type="ECO:0000256" key="4">
    <source>
        <dbReference type="ARBA" id="ARBA00022598"/>
    </source>
</evidence>
<dbReference type="InterPro" id="IPR044140">
    <property type="entry name" value="ProRS_anticodon_short"/>
</dbReference>
<evidence type="ECO:0000256" key="2">
    <source>
        <dbReference type="ARBA" id="ARBA00011738"/>
    </source>
</evidence>
<dbReference type="FunFam" id="3.30.930.10:FF:000065">
    <property type="entry name" value="Proline--tRNA ligase"/>
    <property type="match status" value="1"/>
</dbReference>
<dbReference type="CDD" id="cd00779">
    <property type="entry name" value="ProRS_core_prok"/>
    <property type="match status" value="1"/>
</dbReference>
<evidence type="ECO:0000313" key="14">
    <source>
        <dbReference type="EMBL" id="HHS48410.1"/>
    </source>
</evidence>
<dbReference type="PRINTS" id="PR01046">
    <property type="entry name" value="TRNASYNTHPRO"/>
</dbReference>
<keyword evidence="7 12" id="KW-0648">Protein biosynthesis</keyword>
<dbReference type="InterPro" id="IPR033730">
    <property type="entry name" value="ProRS_core_prok"/>
</dbReference>
<dbReference type="InterPro" id="IPR036754">
    <property type="entry name" value="YbaK/aa-tRNA-synt-asso_dom_sf"/>
</dbReference>
<dbReference type="AlphaFoldDB" id="A0A7C6E7W8"/>
<dbReference type="SUPFAM" id="SSF55826">
    <property type="entry name" value="YbaK/ProRS associated domain"/>
    <property type="match status" value="1"/>
</dbReference>
<dbReference type="Pfam" id="PF03129">
    <property type="entry name" value="HGTP_anticodon"/>
    <property type="match status" value="1"/>
</dbReference>
<dbReference type="CDD" id="cd00861">
    <property type="entry name" value="ProRS_anticodon_short"/>
    <property type="match status" value="1"/>
</dbReference>
<comment type="catalytic activity">
    <reaction evidence="9 12">
        <text>tRNA(Pro) + L-proline + ATP = L-prolyl-tRNA(Pro) + AMP + diphosphate</text>
        <dbReference type="Rhea" id="RHEA:14305"/>
        <dbReference type="Rhea" id="RHEA-COMP:9700"/>
        <dbReference type="Rhea" id="RHEA-COMP:9702"/>
        <dbReference type="ChEBI" id="CHEBI:30616"/>
        <dbReference type="ChEBI" id="CHEBI:33019"/>
        <dbReference type="ChEBI" id="CHEBI:60039"/>
        <dbReference type="ChEBI" id="CHEBI:78442"/>
        <dbReference type="ChEBI" id="CHEBI:78532"/>
        <dbReference type="ChEBI" id="CHEBI:456215"/>
        <dbReference type="EC" id="6.1.1.15"/>
    </reaction>
</comment>
<comment type="subcellular location">
    <subcellularLocation>
        <location evidence="1 12">Cytoplasm</location>
    </subcellularLocation>
</comment>
<evidence type="ECO:0000256" key="6">
    <source>
        <dbReference type="ARBA" id="ARBA00022840"/>
    </source>
</evidence>
<comment type="function">
    <text evidence="10 12">Catalyzes the attachment of proline to tRNA(Pro) in a two-step reaction: proline is first activated by ATP to form Pro-AMP and then transferred to the acceptor end of tRNA(Pro). As ProRS can inadvertently accommodate and process non-cognate amino acids such as alanine and cysteine, to avoid such errors it has two additional distinct editing activities against alanine. One activity is designated as 'pretransfer' editing and involves the tRNA(Pro)-independent hydrolysis of activated Ala-AMP. The other activity is designated 'posttransfer' editing and involves deacylation of mischarged Ala-tRNA(Pro). The misacylated Cys-tRNA(Pro) is not edited by ProRS.</text>
</comment>
<dbReference type="PANTHER" id="PTHR42753">
    <property type="entry name" value="MITOCHONDRIAL RIBOSOME PROTEIN L39/PROLYL-TRNA LIGASE FAMILY MEMBER"/>
    <property type="match status" value="1"/>
</dbReference>
<keyword evidence="4 12" id="KW-0436">Ligase</keyword>
<dbReference type="PROSITE" id="PS50862">
    <property type="entry name" value="AA_TRNA_LIGASE_II"/>
    <property type="match status" value="1"/>
</dbReference>
<reference evidence="14" key="1">
    <citation type="journal article" date="2020" name="mSystems">
        <title>Genome- and Community-Level Interaction Insights into Carbon Utilization and Element Cycling Functions of Hydrothermarchaeota in Hydrothermal Sediment.</title>
        <authorList>
            <person name="Zhou Z."/>
            <person name="Liu Y."/>
            <person name="Xu W."/>
            <person name="Pan J."/>
            <person name="Luo Z.H."/>
            <person name="Li M."/>
        </authorList>
    </citation>
    <scope>NUCLEOTIDE SEQUENCE [LARGE SCALE GENOMIC DNA]</scope>
    <source>
        <strain evidence="14">SpSt-1135</strain>
    </source>
</reference>
<evidence type="ECO:0000259" key="13">
    <source>
        <dbReference type="PROSITE" id="PS50862"/>
    </source>
</evidence>
<evidence type="ECO:0000256" key="8">
    <source>
        <dbReference type="ARBA" id="ARBA00023146"/>
    </source>
</evidence>
<evidence type="ECO:0000256" key="9">
    <source>
        <dbReference type="ARBA" id="ARBA00047671"/>
    </source>
</evidence>
<proteinExistence type="inferred from homology"/>
<dbReference type="EC" id="6.1.1.15" evidence="12"/>
<comment type="caution">
    <text evidence="14">The sequence shown here is derived from an EMBL/GenBank/DDBJ whole genome shotgun (WGS) entry which is preliminary data.</text>
</comment>
<dbReference type="Proteomes" id="UP000886400">
    <property type="component" value="Unassembled WGS sequence"/>
</dbReference>
<dbReference type="SUPFAM" id="SSF52954">
    <property type="entry name" value="Class II aaRS ABD-related"/>
    <property type="match status" value="1"/>
</dbReference>
<evidence type="ECO:0000256" key="5">
    <source>
        <dbReference type="ARBA" id="ARBA00022741"/>
    </source>
</evidence>
<keyword evidence="8 12" id="KW-0030">Aminoacyl-tRNA synthetase</keyword>
<evidence type="ECO:0000256" key="7">
    <source>
        <dbReference type="ARBA" id="ARBA00022917"/>
    </source>
</evidence>
<sequence length="572" mass="65273">MLFSKSAIYTIKEKPKDATIDSHELLIRAGFISQVSSGVYTYMLLGLKVIKKVSKIIEEEMDAKGAQQILMPSVQPAELWVESGRWNEYGRELLRFKDRNDRDFVIGPTHEEVVSDIVRRYVNSYRQLPINLYQIQTKFRDEIRPRFGLMRAKEFIMKDAYSFDTDPASLDISYEKMRDAYCRIFKRCGMDFRIVQADSGAIGGKDSEEFMVLSNVGEDEILVCDTCDYAANVEKATSIVSKKQSQEGPIEKIYTPFAKTIEEVAKFLNVDESELAKSLLFKNEKGEIFCFVVLGTDTLNLTKAKNATSSVDLFALDNKELEAFGLAAGFLGPIGLDKTIRIIADDRLKEIDSIIVGANQENYHLKNVSFKRDINAEFFDIRSAQEGEICPKCKKGKLKKYMGIEVGHIFKLGLKYSKAMNVVYLDKEGKQQYIYMGCYGIGVGRCVQACVEQNHDDDGIIWPISIAPFEVEIVQLDKTQEITNFCHLLYEQLQKSNIDCLFDDRDERAGVKFKDMDLMGIPISVIVGSKNFNNNEVEIRLRKTKEKKLCKIDSCFDEIINIRDLMYKDLEV</sequence>
<dbReference type="Pfam" id="PF04073">
    <property type="entry name" value="tRNA_edit"/>
    <property type="match status" value="1"/>
</dbReference>
<dbReference type="Gene3D" id="3.40.50.800">
    <property type="entry name" value="Anticodon-binding domain"/>
    <property type="match status" value="1"/>
</dbReference>
<dbReference type="InterPro" id="IPR004154">
    <property type="entry name" value="Anticodon-bd"/>
</dbReference>
<dbReference type="GO" id="GO:0005524">
    <property type="term" value="F:ATP binding"/>
    <property type="evidence" value="ECO:0007669"/>
    <property type="project" value="UniProtKB-UniRule"/>
</dbReference>
<evidence type="ECO:0000256" key="10">
    <source>
        <dbReference type="ARBA" id="ARBA00053664"/>
    </source>
</evidence>
<evidence type="ECO:0000256" key="12">
    <source>
        <dbReference type="HAMAP-Rule" id="MF_01569"/>
    </source>
</evidence>
<comment type="subunit">
    <text evidence="2 12">Homodimer.</text>
</comment>
<dbReference type="GO" id="GO:0004827">
    <property type="term" value="F:proline-tRNA ligase activity"/>
    <property type="evidence" value="ECO:0007669"/>
    <property type="project" value="UniProtKB-UniRule"/>
</dbReference>
<dbReference type="HAMAP" id="MF_01569">
    <property type="entry name" value="Pro_tRNA_synth_type1"/>
    <property type="match status" value="1"/>
</dbReference>
<dbReference type="InterPro" id="IPR002314">
    <property type="entry name" value="aa-tRNA-synt_IIb"/>
</dbReference>
<dbReference type="Pfam" id="PF00587">
    <property type="entry name" value="tRNA-synt_2b"/>
    <property type="match status" value="1"/>
</dbReference>
<dbReference type="InterPro" id="IPR006195">
    <property type="entry name" value="aa-tRNA-synth_II"/>
</dbReference>
<evidence type="ECO:0000256" key="1">
    <source>
        <dbReference type="ARBA" id="ARBA00004496"/>
    </source>
</evidence>
<dbReference type="PANTHER" id="PTHR42753:SF2">
    <property type="entry name" value="PROLINE--TRNA LIGASE"/>
    <property type="match status" value="1"/>
</dbReference>
<dbReference type="InterPro" id="IPR023717">
    <property type="entry name" value="Pro-tRNA-Synthase_IIa_type1"/>
</dbReference>
<name>A0A7C6E7W8_DESAE</name>
<dbReference type="GO" id="GO:0006433">
    <property type="term" value="P:prolyl-tRNA aminoacylation"/>
    <property type="evidence" value="ECO:0007669"/>
    <property type="project" value="UniProtKB-UniRule"/>
</dbReference>
<dbReference type="FunFam" id="3.30.930.10:FF:000066">
    <property type="entry name" value="Proline--tRNA ligase"/>
    <property type="match status" value="1"/>
</dbReference>
<dbReference type="NCBIfam" id="NF006625">
    <property type="entry name" value="PRK09194.1"/>
    <property type="match status" value="1"/>
</dbReference>
<dbReference type="InterPro" id="IPR036621">
    <property type="entry name" value="Anticodon-bd_dom_sf"/>
</dbReference>
<accession>A0A7C6E7W8</accession>
<dbReference type="EMBL" id="DRZX01000039">
    <property type="protein sequence ID" value="HHS48410.1"/>
    <property type="molecule type" value="Genomic_DNA"/>
</dbReference>
<keyword evidence="5 12" id="KW-0547">Nucleotide-binding</keyword>
<organism evidence="14">
    <name type="scientific">Desulfurella acetivorans</name>
    <dbReference type="NCBI Taxonomy" id="33002"/>
    <lineage>
        <taxon>Bacteria</taxon>
        <taxon>Pseudomonadati</taxon>
        <taxon>Campylobacterota</taxon>
        <taxon>Desulfurellia</taxon>
        <taxon>Desulfurellales</taxon>
        <taxon>Desulfurellaceae</taxon>
        <taxon>Desulfurella</taxon>
    </lineage>
</organism>